<evidence type="ECO:0000256" key="1">
    <source>
        <dbReference type="ARBA" id="ARBA00004141"/>
    </source>
</evidence>
<proteinExistence type="inferred from homology"/>
<dbReference type="InterPro" id="IPR003864">
    <property type="entry name" value="CSC1/OSCA1-like_7TM"/>
</dbReference>
<dbReference type="InterPro" id="IPR022257">
    <property type="entry name" value="PHM7_ext"/>
</dbReference>
<dbReference type="Proteomes" id="UP000282582">
    <property type="component" value="Unassembled WGS sequence"/>
</dbReference>
<dbReference type="InterPro" id="IPR045122">
    <property type="entry name" value="Csc1-like"/>
</dbReference>
<evidence type="ECO:0000256" key="3">
    <source>
        <dbReference type="ARBA" id="ARBA00022448"/>
    </source>
</evidence>
<feature type="transmembrane region" description="Helical" evidence="7">
    <location>
        <begin position="695"/>
        <end position="715"/>
    </location>
</feature>
<keyword evidence="4 7" id="KW-0812">Transmembrane</keyword>
<feature type="transmembrane region" description="Helical" evidence="7">
    <location>
        <begin position="148"/>
        <end position="167"/>
    </location>
</feature>
<feature type="transmembrane region" description="Helical" evidence="7">
    <location>
        <begin position="535"/>
        <end position="558"/>
    </location>
</feature>
<dbReference type="AlphaFoldDB" id="A0A3M6ZDJ0"/>
<evidence type="ECO:0000256" key="2">
    <source>
        <dbReference type="ARBA" id="ARBA00007779"/>
    </source>
</evidence>
<feature type="domain" description="CSC1/OSCA1-like N-terminal transmembrane" evidence="10">
    <location>
        <begin position="67"/>
        <end position="217"/>
    </location>
</feature>
<comment type="subcellular location">
    <subcellularLocation>
        <location evidence="1">Membrane</location>
        <topology evidence="1">Multi-pass membrane protein</topology>
    </subcellularLocation>
</comment>
<feature type="transmembrane region" description="Helical" evidence="7">
    <location>
        <begin position="486"/>
        <end position="514"/>
    </location>
</feature>
<dbReference type="VEuPathDB" id="FungiDB:BTJ68_15242"/>
<keyword evidence="6 7" id="KW-0472">Membrane</keyword>
<dbReference type="Pfam" id="PF12621">
    <property type="entry name" value="PHM7_ext"/>
    <property type="match status" value="1"/>
</dbReference>
<feature type="transmembrane region" description="Helical" evidence="7">
    <location>
        <begin position="67"/>
        <end position="89"/>
    </location>
</feature>
<evidence type="ECO:0000259" key="11">
    <source>
        <dbReference type="Pfam" id="PF14703"/>
    </source>
</evidence>
<dbReference type="GO" id="GO:0005886">
    <property type="term" value="C:plasma membrane"/>
    <property type="evidence" value="ECO:0007669"/>
    <property type="project" value="TreeGrafter"/>
</dbReference>
<evidence type="ECO:0000256" key="7">
    <source>
        <dbReference type="SAM" id="Phobius"/>
    </source>
</evidence>
<feature type="transmembrane region" description="Helical" evidence="7">
    <location>
        <begin position="721"/>
        <end position="740"/>
    </location>
</feature>
<dbReference type="PANTHER" id="PTHR13018:SF26">
    <property type="entry name" value="DOMAIN PROTEIN, PUTATIVE (AFU_ORTHOLOGUE AFUA_5G10920)-RELATED"/>
    <property type="match status" value="1"/>
</dbReference>
<dbReference type="PANTHER" id="PTHR13018">
    <property type="entry name" value="PROBABLE MEMBRANE PROTEIN DUF221-RELATED"/>
    <property type="match status" value="1"/>
</dbReference>
<dbReference type="EMBL" id="QWIK01000104">
    <property type="protein sequence ID" value="RMY13257.1"/>
    <property type="molecule type" value="Genomic_DNA"/>
</dbReference>
<dbReference type="Pfam" id="PF13967">
    <property type="entry name" value="RSN1_TM"/>
    <property type="match status" value="1"/>
</dbReference>
<evidence type="ECO:0000313" key="12">
    <source>
        <dbReference type="EMBL" id="RMY13257.1"/>
    </source>
</evidence>
<feature type="transmembrane region" description="Helical" evidence="7">
    <location>
        <begin position="619"/>
        <end position="637"/>
    </location>
</feature>
<keyword evidence="5 7" id="KW-1133">Transmembrane helix</keyword>
<name>A0A3M6ZDJ0_HORWE</name>
<evidence type="ECO:0000256" key="4">
    <source>
        <dbReference type="ARBA" id="ARBA00022692"/>
    </source>
</evidence>
<feature type="domain" description="10TM putative phosphate transporter extracellular tail" evidence="9">
    <location>
        <begin position="817"/>
        <end position="913"/>
    </location>
</feature>
<dbReference type="InterPro" id="IPR027815">
    <property type="entry name" value="CSC1/OSCA1-like_cyt"/>
</dbReference>
<evidence type="ECO:0000313" key="13">
    <source>
        <dbReference type="Proteomes" id="UP000282582"/>
    </source>
</evidence>
<sequence>MYNPASSSRPAPFTVHSNATGTADWTMDSFDPTRTFLVPRQASASSSASASGNAGDARGQQGSSLSAFLSTLIPIFVISSIIFLFFLFLQKKYDRVYGPRTFLQTLDSDERSPKQSPGMFGWAKEFRQLADEFVLGHSSLDNYLFLRYFKILILISFVGCLITWPVLFPVNATGGADEATGFDILSFAKINDSARYWAHSIIGVIFFSFVIYVITRESLYYAYMRQAYLLSPYNSSKISSKTVLFTDVPEEYRNPGALEHIFPNIRYIWIAADPEDLEDHVDERDQASVKLEGAEMKLIKNYVKKQIKLNKKNKRGDSEDGRLREQESGTFDIAPKERPTHKLKPLIGKKVDTIDWARGELHRLIPEVAREQAEKRNPKSKKLAAVFIEFNTMRDAQAAFQQVAHQTPFHLTPRDTGMPPEQVLWNNVNQPWWRRKLWSAFGTALSTFLCIFWTIPIAFAGIITNINFITDKVPFLAWIQDIPPQILGIVTGLIPVVLVAVMMALVPIILALIARQFEPTMPAVQAKVQKWYFPFQVVQVFLVTTFTSAATAVVTKIINDPTTAPTLLAKNLPKASNFYIVYFILQGLMAAALQFLNVVPLLFSLILGKILDTTPKKMFNRYVTLAGLGWGAFYPKITLLGVIALSYAIIAPLVLGFATVGFGLMYLGFRYNVLFTLGTQIDTKGECYARALKQLITGLYIGEICLIGLFAIGSASGGGGLISLGPLIIMVVMLIATVIWQMEMSSALAKHTRILPADLLADEYRDEPMEGEAEKGGLENGHSKKLGPATSDGLYQVPHAAEPPAPPAGIMGKFKAFVFPTKFASAAVLSKYILSPHLTKPVRPYTEKEREDAYLHPALTAEVPLIWLARDPHGLSRREVDACRREIGEGVEVTDEEAWFNEKGKIEWDQTNPQKAPVWEDAPEY</sequence>
<feature type="transmembrane region" description="Helical" evidence="7">
    <location>
        <begin position="437"/>
        <end position="466"/>
    </location>
</feature>
<comment type="similarity">
    <text evidence="2">Belongs to the CSC1 (TC 1.A.17) family.</text>
</comment>
<feature type="transmembrane region" description="Helical" evidence="7">
    <location>
        <begin position="196"/>
        <end position="215"/>
    </location>
</feature>
<evidence type="ECO:0000259" key="10">
    <source>
        <dbReference type="Pfam" id="PF13967"/>
    </source>
</evidence>
<evidence type="ECO:0000256" key="5">
    <source>
        <dbReference type="ARBA" id="ARBA00022989"/>
    </source>
</evidence>
<evidence type="ECO:0000259" key="9">
    <source>
        <dbReference type="Pfam" id="PF12621"/>
    </source>
</evidence>
<organism evidence="12 13">
    <name type="scientific">Hortaea werneckii</name>
    <name type="common">Black yeast</name>
    <name type="synonym">Cladosporium werneckii</name>
    <dbReference type="NCBI Taxonomy" id="91943"/>
    <lineage>
        <taxon>Eukaryota</taxon>
        <taxon>Fungi</taxon>
        <taxon>Dikarya</taxon>
        <taxon>Ascomycota</taxon>
        <taxon>Pezizomycotina</taxon>
        <taxon>Dothideomycetes</taxon>
        <taxon>Dothideomycetidae</taxon>
        <taxon>Mycosphaerellales</taxon>
        <taxon>Teratosphaeriaceae</taxon>
        <taxon>Hortaea</taxon>
    </lineage>
</organism>
<reference evidence="12 13" key="1">
    <citation type="journal article" date="2018" name="BMC Genomics">
        <title>Genomic evidence for intraspecific hybridization in a clonal and extremely halotolerant yeast.</title>
        <authorList>
            <person name="Gostincar C."/>
            <person name="Stajich J.E."/>
            <person name="Zupancic J."/>
            <person name="Zalar P."/>
            <person name="Gunde-Cimerman N."/>
        </authorList>
    </citation>
    <scope>NUCLEOTIDE SEQUENCE [LARGE SCALE GENOMIC DNA]</scope>
    <source>
        <strain evidence="12 13">EXF-6654</strain>
    </source>
</reference>
<gene>
    <name evidence="12" type="ORF">D0868_02114</name>
</gene>
<keyword evidence="3" id="KW-0813">Transport</keyword>
<accession>A0A3M6ZDJ0</accession>
<feature type="transmembrane region" description="Helical" evidence="7">
    <location>
        <begin position="643"/>
        <end position="667"/>
    </location>
</feature>
<feature type="transmembrane region" description="Helical" evidence="7">
    <location>
        <begin position="578"/>
        <end position="607"/>
    </location>
</feature>
<dbReference type="Pfam" id="PF02714">
    <property type="entry name" value="RSN1_7TM"/>
    <property type="match status" value="1"/>
</dbReference>
<comment type="caution">
    <text evidence="12">The sequence shown here is derived from an EMBL/GenBank/DDBJ whole genome shotgun (WGS) entry which is preliminary data.</text>
</comment>
<evidence type="ECO:0000259" key="8">
    <source>
        <dbReference type="Pfam" id="PF02714"/>
    </source>
</evidence>
<evidence type="ECO:0000256" key="6">
    <source>
        <dbReference type="ARBA" id="ARBA00023136"/>
    </source>
</evidence>
<evidence type="ECO:0008006" key="14">
    <source>
        <dbReference type="Google" id="ProtNLM"/>
    </source>
</evidence>
<feature type="domain" description="CSC1/OSCA1-like cytosolic" evidence="11">
    <location>
        <begin position="240"/>
        <end position="427"/>
    </location>
</feature>
<dbReference type="Pfam" id="PF14703">
    <property type="entry name" value="PHM7_cyt"/>
    <property type="match status" value="1"/>
</dbReference>
<dbReference type="InterPro" id="IPR032880">
    <property type="entry name" value="CSC1/OSCA1-like_N"/>
</dbReference>
<feature type="domain" description="CSC1/OSCA1-like 7TM region" evidence="8">
    <location>
        <begin position="440"/>
        <end position="710"/>
    </location>
</feature>
<dbReference type="GO" id="GO:0005227">
    <property type="term" value="F:calcium-activated cation channel activity"/>
    <property type="evidence" value="ECO:0007669"/>
    <property type="project" value="InterPro"/>
</dbReference>
<protein>
    <recommendedName>
        <fullName evidence="14">CSC1/OSCA1-like 7TM region domain-containing protein</fullName>
    </recommendedName>
</protein>